<keyword evidence="2" id="KW-0808">Transferase</keyword>
<dbReference type="EMBL" id="LR590484">
    <property type="protein sequence ID" value="VTR34911.1"/>
    <property type="molecule type" value="Genomic_DNA"/>
</dbReference>
<name>A0A4U9UY82_9SPHI</name>
<dbReference type="Gene3D" id="3.40.50.2000">
    <property type="entry name" value="Glycogen Phosphorylase B"/>
    <property type="match status" value="2"/>
</dbReference>
<accession>A0A4U9UY82</accession>
<organism evidence="2 3">
    <name type="scientific">Sphingobacterium thalpophilum</name>
    <dbReference type="NCBI Taxonomy" id="259"/>
    <lineage>
        <taxon>Bacteria</taxon>
        <taxon>Pseudomonadati</taxon>
        <taxon>Bacteroidota</taxon>
        <taxon>Sphingobacteriia</taxon>
        <taxon>Sphingobacteriales</taxon>
        <taxon>Sphingobacteriaceae</taxon>
        <taxon>Sphingobacterium</taxon>
    </lineage>
</organism>
<dbReference type="CDD" id="cd03801">
    <property type="entry name" value="GT4_PimA-like"/>
    <property type="match status" value="1"/>
</dbReference>
<dbReference type="KEGG" id="stha:NCTC11429_01414"/>
<evidence type="ECO:0000313" key="2">
    <source>
        <dbReference type="EMBL" id="VTR34911.1"/>
    </source>
</evidence>
<evidence type="ECO:0000313" key="3">
    <source>
        <dbReference type="Proteomes" id="UP000308196"/>
    </source>
</evidence>
<evidence type="ECO:0000259" key="1">
    <source>
        <dbReference type="Pfam" id="PF00534"/>
    </source>
</evidence>
<dbReference type="PANTHER" id="PTHR12526">
    <property type="entry name" value="GLYCOSYLTRANSFERASE"/>
    <property type="match status" value="1"/>
</dbReference>
<dbReference type="Proteomes" id="UP000308196">
    <property type="component" value="Chromosome"/>
</dbReference>
<sequence length="391" mass="45726">MLNMVSIINILFILNSSSKHAGSNKSFLNIILNLDKSKFTPIVVIPNNGEICNIFDEYGIKYHIISYFQDIYPYREGLIRTLLFPLNILRFRFTNYKAQREIESISYKFKIDIIHTNVGTIHFGYRASLKCAIPHIWHLREYQDLDFNFKPFPSMSVFKNLLKVNSYNIAISKDIYNYFELSSLNSIVIYNGIKNIKERIFNHYKDNYFLYAGRLEINKGILDLLEVFKNFKDESNSSIKLFIAGDTKNTSFKRKLEDFLNKNNLSSSVCFLGMRDDIDKLMQNAKALIVPSRSEGFGRITVEALFNGCLVIGYDNAGTSEILRGKNYGFLYKSQLELIQYLRRFDNDEVDYVKLINEAHQDVIQYSNEQYIEKIQNTYINIIMQKPCKYE</sequence>
<dbReference type="Pfam" id="PF00534">
    <property type="entry name" value="Glycos_transf_1"/>
    <property type="match status" value="1"/>
</dbReference>
<keyword evidence="2" id="KW-0328">Glycosyltransferase</keyword>
<protein>
    <submittedName>
        <fullName evidence="2">Lipopolysaccharide core biosynthesis protein rfaG</fullName>
        <ecNumber evidence="2">2.4.-.-</ecNumber>
    </submittedName>
</protein>
<dbReference type="InterPro" id="IPR001296">
    <property type="entry name" value="Glyco_trans_1"/>
</dbReference>
<proteinExistence type="predicted"/>
<feature type="domain" description="Glycosyl transferase family 1" evidence="1">
    <location>
        <begin position="198"/>
        <end position="360"/>
    </location>
</feature>
<gene>
    <name evidence="2" type="primary">rfaG</name>
    <name evidence="2" type="ORF">NCTC11429_01414</name>
</gene>
<dbReference type="STRING" id="1123265.GCA_000686625_01851"/>
<dbReference type="PANTHER" id="PTHR12526:SF627">
    <property type="entry name" value="D-RHAMNOSYLTRANSFERASE WBPZ"/>
    <property type="match status" value="1"/>
</dbReference>
<dbReference type="SUPFAM" id="SSF53756">
    <property type="entry name" value="UDP-Glycosyltransferase/glycogen phosphorylase"/>
    <property type="match status" value="1"/>
</dbReference>
<dbReference type="EC" id="2.4.-.-" evidence="2"/>
<dbReference type="AlphaFoldDB" id="A0A4U9UY82"/>
<dbReference type="GO" id="GO:0016757">
    <property type="term" value="F:glycosyltransferase activity"/>
    <property type="evidence" value="ECO:0007669"/>
    <property type="project" value="UniProtKB-KW"/>
</dbReference>
<reference evidence="2 3" key="1">
    <citation type="submission" date="2019-05" db="EMBL/GenBank/DDBJ databases">
        <authorList>
            <consortium name="Pathogen Informatics"/>
        </authorList>
    </citation>
    <scope>NUCLEOTIDE SEQUENCE [LARGE SCALE GENOMIC DNA]</scope>
    <source>
        <strain evidence="2 3">NCTC11429</strain>
    </source>
</reference>